<sequence>MSKERLTIYFSFILIFFVVLTNTHQVWGHAFVIEQSPAPNSKLETPPEKITIAFNSEVEKDLAVINILNENEEIVVQNPVQISDNKQEISIELPILENGVYKVEYYVVSSNDGHPIQDSYLFTVENTTTSTQQPQEETRPEPPTSTNNPVNNDNPSINNNPIDNSNPSSNETLPTTNDSSIQTDTTVNENSLSEILYYVMRSIYYIGFILIIGWVFWWKQLQGYPATLKKKYLFWGTIIQMIHLVGLISMILVQLDIFANYGISLPTDFSLLSGFGFMWFGSLLMSLIGLFLLFRNKWFDYTWILFLIAAKSLEGHSVEFQPIIVSIVSNSIHLLAAAIWAAGLLFIITFWRKQRLYIQSFVPIFSKYAFHSIIILSITGFILSVIIYLNAGLVFNYWTLFLVLKLLAVLLVIITGYIIRKKIKESSQTDLGKWITFDFSIMIAIVILVSILTTLNPLG</sequence>
<comment type="caution">
    <text evidence="8">The sequence shown here is derived from an EMBL/GenBank/DDBJ whole genome shotgun (WGS) entry which is preliminary data.</text>
</comment>
<keyword evidence="4" id="KW-0186">Copper</keyword>
<dbReference type="Proteomes" id="UP000270219">
    <property type="component" value="Unassembled WGS sequence"/>
</dbReference>
<evidence type="ECO:0000256" key="1">
    <source>
        <dbReference type="ARBA" id="ARBA00004196"/>
    </source>
</evidence>
<dbReference type="InterPro" id="IPR032694">
    <property type="entry name" value="CopC/D"/>
</dbReference>
<keyword evidence="6" id="KW-0812">Transmembrane</keyword>
<dbReference type="SUPFAM" id="SSF81296">
    <property type="entry name" value="E set domains"/>
    <property type="match status" value="1"/>
</dbReference>
<feature type="transmembrane region" description="Helical" evidence="6">
    <location>
        <begin position="395"/>
        <end position="419"/>
    </location>
</feature>
<dbReference type="EMBL" id="RCHR01000004">
    <property type="protein sequence ID" value="RLL43849.1"/>
    <property type="molecule type" value="Genomic_DNA"/>
</dbReference>
<feature type="region of interest" description="Disordered" evidence="5">
    <location>
        <begin position="128"/>
        <end position="184"/>
    </location>
</feature>
<dbReference type="Gene3D" id="2.60.40.1220">
    <property type="match status" value="1"/>
</dbReference>
<evidence type="ECO:0000313" key="9">
    <source>
        <dbReference type="Proteomes" id="UP000270219"/>
    </source>
</evidence>
<organism evidence="8 9">
    <name type="scientific">Oceanobacillus piezotolerans</name>
    <dbReference type="NCBI Taxonomy" id="2448030"/>
    <lineage>
        <taxon>Bacteria</taxon>
        <taxon>Bacillati</taxon>
        <taxon>Bacillota</taxon>
        <taxon>Bacilli</taxon>
        <taxon>Bacillales</taxon>
        <taxon>Bacillaceae</taxon>
        <taxon>Oceanobacillus</taxon>
    </lineage>
</organism>
<dbReference type="Pfam" id="PF04234">
    <property type="entry name" value="CopC"/>
    <property type="match status" value="1"/>
</dbReference>
<keyword evidence="2" id="KW-0479">Metal-binding</keyword>
<dbReference type="RefSeq" id="WP_121523702.1">
    <property type="nucleotide sequence ID" value="NZ_RCHR01000004.1"/>
</dbReference>
<feature type="transmembrane region" description="Helical" evidence="6">
    <location>
        <begin position="195"/>
        <end position="217"/>
    </location>
</feature>
<evidence type="ECO:0000256" key="5">
    <source>
        <dbReference type="SAM" id="MobiDB-lite"/>
    </source>
</evidence>
<evidence type="ECO:0000313" key="8">
    <source>
        <dbReference type="EMBL" id="RLL43849.1"/>
    </source>
</evidence>
<keyword evidence="6" id="KW-0472">Membrane</keyword>
<feature type="transmembrane region" description="Helical" evidence="6">
    <location>
        <begin position="431"/>
        <end position="452"/>
    </location>
</feature>
<evidence type="ECO:0000256" key="2">
    <source>
        <dbReference type="ARBA" id="ARBA00022723"/>
    </source>
</evidence>
<dbReference type="InterPro" id="IPR014755">
    <property type="entry name" value="Cu-Rt/internalin_Ig-like"/>
</dbReference>
<keyword evidence="9" id="KW-1185">Reference proteome</keyword>
<feature type="compositionally biased region" description="Polar residues" evidence="5">
    <location>
        <begin position="172"/>
        <end position="184"/>
    </location>
</feature>
<evidence type="ECO:0000259" key="7">
    <source>
        <dbReference type="Pfam" id="PF04234"/>
    </source>
</evidence>
<dbReference type="GO" id="GO:0046688">
    <property type="term" value="P:response to copper ion"/>
    <property type="evidence" value="ECO:0007669"/>
    <property type="project" value="InterPro"/>
</dbReference>
<gene>
    <name evidence="8" type="ORF">D8M04_13145</name>
</gene>
<protein>
    <recommendedName>
        <fullName evidence="7">CopC domain-containing protein</fullName>
    </recommendedName>
</protein>
<name>A0A498DLJ2_9BACI</name>
<comment type="subcellular location">
    <subcellularLocation>
        <location evidence="1">Cell envelope</location>
    </subcellularLocation>
</comment>
<dbReference type="PANTHER" id="PTHR34820">
    <property type="entry name" value="INNER MEMBRANE PROTEIN YEBZ"/>
    <property type="match status" value="1"/>
</dbReference>
<dbReference type="GO" id="GO:0030313">
    <property type="term" value="C:cell envelope"/>
    <property type="evidence" value="ECO:0007669"/>
    <property type="project" value="UniProtKB-SubCell"/>
</dbReference>
<dbReference type="GO" id="GO:0005886">
    <property type="term" value="C:plasma membrane"/>
    <property type="evidence" value="ECO:0007669"/>
    <property type="project" value="TreeGrafter"/>
</dbReference>
<dbReference type="GO" id="GO:0005507">
    <property type="term" value="F:copper ion binding"/>
    <property type="evidence" value="ECO:0007669"/>
    <property type="project" value="InterPro"/>
</dbReference>
<dbReference type="InterPro" id="IPR014756">
    <property type="entry name" value="Ig_E-set"/>
</dbReference>
<dbReference type="AlphaFoldDB" id="A0A498DLJ2"/>
<keyword evidence="6" id="KW-1133">Transmembrane helix</keyword>
<dbReference type="InterPro" id="IPR007348">
    <property type="entry name" value="CopC_dom"/>
</dbReference>
<evidence type="ECO:0000256" key="6">
    <source>
        <dbReference type="SAM" id="Phobius"/>
    </source>
</evidence>
<feature type="transmembrane region" description="Helical" evidence="6">
    <location>
        <begin position="232"/>
        <end position="255"/>
    </location>
</feature>
<feature type="transmembrane region" description="Helical" evidence="6">
    <location>
        <begin position="368"/>
        <end position="389"/>
    </location>
</feature>
<feature type="domain" description="CopC" evidence="7">
    <location>
        <begin position="29"/>
        <end position="124"/>
    </location>
</feature>
<dbReference type="OrthoDB" id="2353937at2"/>
<feature type="transmembrane region" description="Helical" evidence="6">
    <location>
        <begin position="275"/>
        <end position="294"/>
    </location>
</feature>
<reference evidence="8 9" key="1">
    <citation type="submission" date="2018-10" db="EMBL/GenBank/DDBJ databases">
        <title>Oceanobacillus sp. YLB-02 draft genome.</title>
        <authorList>
            <person name="Yu L."/>
        </authorList>
    </citation>
    <scope>NUCLEOTIDE SEQUENCE [LARGE SCALE GENOMIC DNA]</scope>
    <source>
        <strain evidence="8 9">YLB-02</strain>
    </source>
</reference>
<feature type="transmembrane region" description="Helical" evidence="6">
    <location>
        <begin position="324"/>
        <end position="348"/>
    </location>
</feature>
<keyword evidence="3" id="KW-0732">Signal</keyword>
<evidence type="ECO:0000256" key="3">
    <source>
        <dbReference type="ARBA" id="ARBA00022729"/>
    </source>
</evidence>
<accession>A0A498DLJ2</accession>
<evidence type="ECO:0000256" key="4">
    <source>
        <dbReference type="ARBA" id="ARBA00023008"/>
    </source>
</evidence>
<proteinExistence type="predicted"/>
<dbReference type="GO" id="GO:0006825">
    <property type="term" value="P:copper ion transport"/>
    <property type="evidence" value="ECO:0007669"/>
    <property type="project" value="InterPro"/>
</dbReference>
<feature type="compositionally biased region" description="Low complexity" evidence="5">
    <location>
        <begin position="144"/>
        <end position="171"/>
    </location>
</feature>
<dbReference type="GO" id="GO:0042597">
    <property type="term" value="C:periplasmic space"/>
    <property type="evidence" value="ECO:0007669"/>
    <property type="project" value="InterPro"/>
</dbReference>
<dbReference type="PANTHER" id="PTHR34820:SF4">
    <property type="entry name" value="INNER MEMBRANE PROTEIN YEBZ"/>
    <property type="match status" value="1"/>
</dbReference>